<feature type="domain" description="CYTH" evidence="1">
    <location>
        <begin position="1"/>
        <end position="184"/>
    </location>
</feature>
<dbReference type="RefSeq" id="WP_125341173.1">
    <property type="nucleotide sequence ID" value="NZ_CP076614.1"/>
</dbReference>
<evidence type="ECO:0000313" key="3">
    <source>
        <dbReference type="Proteomes" id="UP000269317"/>
    </source>
</evidence>
<reference evidence="2 3" key="1">
    <citation type="submission" date="2018-11" db="EMBL/GenBank/DDBJ databases">
        <title>Species Designations Belie Phenotypic and Genotypic Heterogeneity in Oral Streptococci.</title>
        <authorList>
            <person name="Velsko I."/>
        </authorList>
    </citation>
    <scope>NUCLEOTIDE SEQUENCE [LARGE SCALE GENOMIC DNA]</scope>
    <source>
        <strain evidence="2 3">KLC03</strain>
    </source>
</reference>
<dbReference type="Gene3D" id="2.40.320.10">
    <property type="entry name" value="Hypothetical Protein Pfu-838710-001"/>
    <property type="match status" value="1"/>
</dbReference>
<protein>
    <submittedName>
        <fullName evidence="2">CYTH domain protein</fullName>
    </submittedName>
</protein>
<dbReference type="Proteomes" id="UP000269317">
    <property type="component" value="Unassembled WGS sequence"/>
</dbReference>
<name>A0A427Z8Y9_STRSA</name>
<dbReference type="InterPro" id="IPR023577">
    <property type="entry name" value="CYTH_domain"/>
</dbReference>
<dbReference type="Pfam" id="PF01928">
    <property type="entry name" value="CYTH"/>
    <property type="match status" value="1"/>
</dbReference>
<dbReference type="AlphaFoldDB" id="A0A427Z8Y9"/>
<dbReference type="InterPro" id="IPR033469">
    <property type="entry name" value="CYTH-like_dom_sf"/>
</dbReference>
<dbReference type="SMART" id="SM01118">
    <property type="entry name" value="CYTH"/>
    <property type="match status" value="1"/>
</dbReference>
<evidence type="ECO:0000259" key="1">
    <source>
        <dbReference type="PROSITE" id="PS51707"/>
    </source>
</evidence>
<comment type="caution">
    <text evidence="2">The sequence shown here is derived from an EMBL/GenBank/DDBJ whole genome shotgun (WGS) entry which is preliminary data.</text>
</comment>
<evidence type="ECO:0000313" key="2">
    <source>
        <dbReference type="EMBL" id="RSI10591.1"/>
    </source>
</evidence>
<gene>
    <name evidence="2" type="ORF">D8887_06290</name>
</gene>
<dbReference type="SUPFAM" id="SSF55154">
    <property type="entry name" value="CYTH-like phosphatases"/>
    <property type="match status" value="1"/>
</dbReference>
<proteinExistence type="predicted"/>
<dbReference type="EMBL" id="RJML01000004">
    <property type="protein sequence ID" value="RSI10591.1"/>
    <property type="molecule type" value="Genomic_DNA"/>
</dbReference>
<sequence>MLEQELKCLITKPTYDALINRFSPKFTILQENYFYDTEQLDFLRHGLTVRVRIEDRGGPILQVKKKLSKKDRGVSRKDEFECFIKNVPNFIEVSNVGKLLGEHIDGEKRAFKLGLLTTERSLLFMENNCVFYIDKCEYFDIIDYELEIEFKNSKVKDDFLMKFPIKDIVSMGKYKRFLKRYLKHNK</sequence>
<dbReference type="PROSITE" id="PS51707">
    <property type="entry name" value="CYTH"/>
    <property type="match status" value="1"/>
</dbReference>
<accession>A0A427Z8Y9</accession>
<organism evidence="2 3">
    <name type="scientific">Streptococcus sanguinis</name>
    <dbReference type="NCBI Taxonomy" id="1305"/>
    <lineage>
        <taxon>Bacteria</taxon>
        <taxon>Bacillati</taxon>
        <taxon>Bacillota</taxon>
        <taxon>Bacilli</taxon>
        <taxon>Lactobacillales</taxon>
        <taxon>Streptococcaceae</taxon>
        <taxon>Streptococcus</taxon>
    </lineage>
</organism>